<sequence length="593" mass="64699">MVVETEEGLDFRAKPETDVMAHRSWFYSLFFNPKWFSSLTRRIVVFNLVALVVLVSGILFLNQFRAGLIDARIQSLLTQSEIIAGAIAASATMDADTVTIDPDRMLELQTDESLTPFEKSASSMDFPINPERAAPILWQLVSPTRTRALLYDLEGGLVVDSKTLFGGGQITHYELQPLGQKPTWSFSRLWRQATSWIRQGDLPLQKEFPPEDGLSYPEVVAALGGSPVSFVRVNELGELVVIVAVPVQRFRAVLGALVMSTQGGDIDAIVTAERWAIFRVFLVAAAVTVLLSILIAGTIVEPMQRLAAAAERVRNGVRAREEIPDFTARGDEIGHLSGSLRDMTRALYDRIEAIESFAADVAHELKNPLTSLRSATETLPLAKTDEARTRLVNIIQDDVMRLDRLISDISAASRLDAELAREEMEPVDISMLLSTVASLANDVARPDMAGVTLTLRDADGLGFNVMGQSSRLGQVINNLIDNARSFAPSDSTVDITGVRRGKQVEIRIEDHGPGISLGNLERIFERFYTDRPGAMAFGLNSGLGLSISKQIISAHGGTIHAENIFRSGQGETSDPSSAPDGARFVVSLPVSQT</sequence>
<dbReference type="InterPro" id="IPR003594">
    <property type="entry name" value="HATPase_dom"/>
</dbReference>
<evidence type="ECO:0000256" key="3">
    <source>
        <dbReference type="ARBA" id="ARBA00012438"/>
    </source>
</evidence>
<evidence type="ECO:0000313" key="14">
    <source>
        <dbReference type="EMBL" id="VAW13471.1"/>
    </source>
</evidence>
<accession>A0A3B0T3Y8</accession>
<comment type="catalytic activity">
    <reaction evidence="1">
        <text>ATP + protein L-histidine = ADP + protein N-phospho-L-histidine.</text>
        <dbReference type="EC" id="2.7.13.3"/>
    </reaction>
</comment>
<keyword evidence="4" id="KW-0597">Phosphoprotein</keyword>
<keyword evidence="9" id="KW-0902">Two-component regulatory system</keyword>
<dbReference type="EMBL" id="UOEM01000061">
    <property type="protein sequence ID" value="VAW13471.1"/>
    <property type="molecule type" value="Genomic_DNA"/>
</dbReference>
<dbReference type="InterPro" id="IPR050428">
    <property type="entry name" value="TCS_sensor_his_kinase"/>
</dbReference>
<dbReference type="GO" id="GO:0000155">
    <property type="term" value="F:phosphorelay sensor kinase activity"/>
    <property type="evidence" value="ECO:0007669"/>
    <property type="project" value="InterPro"/>
</dbReference>
<comment type="subcellular location">
    <subcellularLocation>
        <location evidence="2">Membrane</location>
    </subcellularLocation>
</comment>
<dbReference type="EC" id="2.7.13.3" evidence="3"/>
<evidence type="ECO:0000256" key="9">
    <source>
        <dbReference type="ARBA" id="ARBA00023012"/>
    </source>
</evidence>
<evidence type="ECO:0000259" key="12">
    <source>
        <dbReference type="PROSITE" id="PS50109"/>
    </source>
</evidence>
<evidence type="ECO:0000256" key="4">
    <source>
        <dbReference type="ARBA" id="ARBA00022553"/>
    </source>
</evidence>
<keyword evidence="10 11" id="KW-0472">Membrane</keyword>
<feature type="domain" description="HAMP" evidence="13">
    <location>
        <begin position="297"/>
        <end position="352"/>
    </location>
</feature>
<feature type="transmembrane region" description="Helical" evidence="11">
    <location>
        <begin position="43"/>
        <end position="62"/>
    </location>
</feature>
<evidence type="ECO:0000256" key="1">
    <source>
        <dbReference type="ARBA" id="ARBA00000085"/>
    </source>
</evidence>
<evidence type="ECO:0000256" key="11">
    <source>
        <dbReference type="SAM" id="Phobius"/>
    </source>
</evidence>
<dbReference type="InterPro" id="IPR004358">
    <property type="entry name" value="Sig_transdc_His_kin-like_C"/>
</dbReference>
<dbReference type="PANTHER" id="PTHR45436">
    <property type="entry name" value="SENSOR HISTIDINE KINASE YKOH"/>
    <property type="match status" value="1"/>
</dbReference>
<dbReference type="Pfam" id="PF00672">
    <property type="entry name" value="HAMP"/>
    <property type="match status" value="1"/>
</dbReference>
<dbReference type="SMART" id="SM00387">
    <property type="entry name" value="HATPase_c"/>
    <property type="match status" value="1"/>
</dbReference>
<dbReference type="Pfam" id="PF00512">
    <property type="entry name" value="HisKA"/>
    <property type="match status" value="1"/>
</dbReference>
<evidence type="ECO:0000256" key="8">
    <source>
        <dbReference type="ARBA" id="ARBA00022989"/>
    </source>
</evidence>
<dbReference type="SUPFAM" id="SSF55874">
    <property type="entry name" value="ATPase domain of HSP90 chaperone/DNA topoisomerase II/histidine kinase"/>
    <property type="match status" value="1"/>
</dbReference>
<dbReference type="InterPro" id="IPR036097">
    <property type="entry name" value="HisK_dim/P_sf"/>
</dbReference>
<dbReference type="Pfam" id="PF13756">
    <property type="entry name" value="Stimulus_sens_1"/>
    <property type="match status" value="1"/>
</dbReference>
<keyword evidence="7 14" id="KW-0418">Kinase</keyword>
<dbReference type="SMART" id="SM00304">
    <property type="entry name" value="HAMP"/>
    <property type="match status" value="1"/>
</dbReference>
<evidence type="ECO:0000256" key="5">
    <source>
        <dbReference type="ARBA" id="ARBA00022679"/>
    </source>
</evidence>
<dbReference type="PANTHER" id="PTHR45436:SF5">
    <property type="entry name" value="SENSOR HISTIDINE KINASE TRCS"/>
    <property type="match status" value="1"/>
</dbReference>
<evidence type="ECO:0000256" key="7">
    <source>
        <dbReference type="ARBA" id="ARBA00022777"/>
    </source>
</evidence>
<dbReference type="AlphaFoldDB" id="A0A3B0T3Y8"/>
<dbReference type="InterPro" id="IPR003660">
    <property type="entry name" value="HAMP_dom"/>
</dbReference>
<gene>
    <name evidence="14" type="ORF">MNBD_ALPHA09-2142</name>
</gene>
<reference evidence="14" key="1">
    <citation type="submission" date="2018-06" db="EMBL/GenBank/DDBJ databases">
        <authorList>
            <person name="Zhirakovskaya E."/>
        </authorList>
    </citation>
    <scope>NUCLEOTIDE SEQUENCE</scope>
</reference>
<organism evidence="14">
    <name type="scientific">hydrothermal vent metagenome</name>
    <dbReference type="NCBI Taxonomy" id="652676"/>
    <lineage>
        <taxon>unclassified sequences</taxon>
        <taxon>metagenomes</taxon>
        <taxon>ecological metagenomes</taxon>
    </lineage>
</organism>
<feature type="domain" description="Histidine kinase" evidence="12">
    <location>
        <begin position="360"/>
        <end position="592"/>
    </location>
</feature>
<evidence type="ECO:0000259" key="13">
    <source>
        <dbReference type="PROSITE" id="PS50885"/>
    </source>
</evidence>
<keyword evidence="5 14" id="KW-0808">Transferase</keyword>
<proteinExistence type="predicted"/>
<evidence type="ECO:0000256" key="2">
    <source>
        <dbReference type="ARBA" id="ARBA00004370"/>
    </source>
</evidence>
<keyword evidence="8 11" id="KW-1133">Transmembrane helix</keyword>
<dbReference type="CDD" id="cd06225">
    <property type="entry name" value="HAMP"/>
    <property type="match status" value="1"/>
</dbReference>
<protein>
    <recommendedName>
        <fullName evidence="3">histidine kinase</fullName>
        <ecNumber evidence="3">2.7.13.3</ecNumber>
    </recommendedName>
</protein>
<dbReference type="Pfam" id="PF02518">
    <property type="entry name" value="HATPase_c"/>
    <property type="match status" value="1"/>
</dbReference>
<dbReference type="Gene3D" id="1.10.287.130">
    <property type="match status" value="1"/>
</dbReference>
<dbReference type="Pfam" id="PF13755">
    <property type="entry name" value="Sensor_TM1"/>
    <property type="match status" value="1"/>
</dbReference>
<dbReference type="Gene3D" id="6.10.340.10">
    <property type="match status" value="1"/>
</dbReference>
<dbReference type="SMART" id="SM00388">
    <property type="entry name" value="HisKA"/>
    <property type="match status" value="1"/>
</dbReference>
<name>A0A3B0T3Y8_9ZZZZ</name>
<dbReference type="SUPFAM" id="SSF47384">
    <property type="entry name" value="Homodimeric domain of signal transducing histidine kinase"/>
    <property type="match status" value="1"/>
</dbReference>
<evidence type="ECO:0000256" key="10">
    <source>
        <dbReference type="ARBA" id="ARBA00023136"/>
    </source>
</evidence>
<keyword evidence="6 11" id="KW-0812">Transmembrane</keyword>
<dbReference type="PRINTS" id="PR00344">
    <property type="entry name" value="BCTRLSENSOR"/>
</dbReference>
<dbReference type="InterPro" id="IPR036890">
    <property type="entry name" value="HATPase_C_sf"/>
</dbReference>
<dbReference type="CDD" id="cd00082">
    <property type="entry name" value="HisKA"/>
    <property type="match status" value="1"/>
</dbReference>
<dbReference type="GO" id="GO:0016020">
    <property type="term" value="C:membrane"/>
    <property type="evidence" value="ECO:0007669"/>
    <property type="project" value="UniProtKB-SubCell"/>
</dbReference>
<evidence type="ECO:0000256" key="6">
    <source>
        <dbReference type="ARBA" id="ARBA00022692"/>
    </source>
</evidence>
<dbReference type="PROSITE" id="PS50885">
    <property type="entry name" value="HAMP"/>
    <property type="match status" value="1"/>
</dbReference>
<dbReference type="Gene3D" id="3.30.565.10">
    <property type="entry name" value="Histidine kinase-like ATPase, C-terminal domain"/>
    <property type="match status" value="1"/>
</dbReference>
<feature type="transmembrane region" description="Helical" evidence="11">
    <location>
        <begin position="280"/>
        <end position="300"/>
    </location>
</feature>
<dbReference type="InterPro" id="IPR005467">
    <property type="entry name" value="His_kinase_dom"/>
</dbReference>
<dbReference type="InterPro" id="IPR003661">
    <property type="entry name" value="HisK_dim/P_dom"/>
</dbReference>
<dbReference type="PROSITE" id="PS50109">
    <property type="entry name" value="HIS_KIN"/>
    <property type="match status" value="1"/>
</dbReference>
<dbReference type="InterPro" id="IPR025908">
    <property type="entry name" value="Sensor_TM1"/>
</dbReference>
<dbReference type="InterPro" id="IPR025919">
    <property type="entry name" value="Stimulus_sens_dom"/>
</dbReference>